<accession>A0A6T7VLC2</accession>
<protein>
    <recommendedName>
        <fullName evidence="6">Small ribosomal subunit protein mS33</fullName>
    </recommendedName>
</protein>
<dbReference type="GO" id="GO:0005840">
    <property type="term" value="C:ribosome"/>
    <property type="evidence" value="ECO:0007669"/>
    <property type="project" value="UniProtKB-KW"/>
</dbReference>
<evidence type="ECO:0000256" key="2">
    <source>
        <dbReference type="ARBA" id="ARBA00008970"/>
    </source>
</evidence>
<gene>
    <name evidence="8" type="ORF">POBO1169_LOCUS6365</name>
    <name evidence="9" type="ORF">POBO1169_LOCUS6928</name>
</gene>
<keyword evidence="5" id="KW-0687">Ribonucleoprotein</keyword>
<proteinExistence type="inferred from homology"/>
<dbReference type="Pfam" id="PF08293">
    <property type="entry name" value="MRP-S33"/>
    <property type="match status" value="1"/>
</dbReference>
<dbReference type="GO" id="GO:0005739">
    <property type="term" value="C:mitochondrion"/>
    <property type="evidence" value="ECO:0007669"/>
    <property type="project" value="UniProtKB-SubCell"/>
</dbReference>
<dbReference type="GO" id="GO:1990904">
    <property type="term" value="C:ribonucleoprotein complex"/>
    <property type="evidence" value="ECO:0007669"/>
    <property type="project" value="UniProtKB-KW"/>
</dbReference>
<dbReference type="PANTHER" id="PTHR13362:SF2">
    <property type="entry name" value="SMALL RIBOSOMAL SUBUNIT PROTEIN MS33"/>
    <property type="match status" value="1"/>
</dbReference>
<dbReference type="EMBL" id="HBFA01012225">
    <property type="protein sequence ID" value="CAD8660418.1"/>
    <property type="molecule type" value="Transcribed_RNA"/>
</dbReference>
<comment type="subcellular location">
    <subcellularLocation>
        <location evidence="1">Mitochondrion</location>
    </subcellularLocation>
</comment>
<feature type="compositionally biased region" description="Basic residues" evidence="7">
    <location>
        <begin position="71"/>
        <end position="91"/>
    </location>
</feature>
<organism evidence="9">
    <name type="scientific">Pyramimonas obovata</name>
    <dbReference type="NCBI Taxonomy" id="1411642"/>
    <lineage>
        <taxon>Eukaryota</taxon>
        <taxon>Viridiplantae</taxon>
        <taxon>Chlorophyta</taxon>
        <taxon>Pyramimonadophyceae</taxon>
        <taxon>Pyramimonadales</taxon>
        <taxon>Pyramimonadaceae</taxon>
        <taxon>Pyramimonas</taxon>
        <taxon>Pyramimonas incertae sedis</taxon>
    </lineage>
</organism>
<dbReference type="PANTHER" id="PTHR13362">
    <property type="entry name" value="MITOCHONDRIAL RIBOSOMAL PROTEIN S33"/>
    <property type="match status" value="1"/>
</dbReference>
<evidence type="ECO:0000313" key="8">
    <source>
        <dbReference type="EMBL" id="CAD8660418.1"/>
    </source>
</evidence>
<name>A0A6T7VLC2_9CHLO</name>
<comment type="similarity">
    <text evidence="2">Belongs to the mitochondrion-specific ribosomal protein mS33 family.</text>
</comment>
<reference evidence="9" key="1">
    <citation type="submission" date="2021-01" db="EMBL/GenBank/DDBJ databases">
        <authorList>
            <person name="Corre E."/>
            <person name="Pelletier E."/>
            <person name="Niang G."/>
            <person name="Scheremetjew M."/>
            <person name="Finn R."/>
            <person name="Kale V."/>
            <person name="Holt S."/>
            <person name="Cochrane G."/>
            <person name="Meng A."/>
            <person name="Brown T."/>
            <person name="Cohen L."/>
        </authorList>
    </citation>
    <scope>NUCLEOTIDE SEQUENCE</scope>
    <source>
        <strain evidence="9">CCMP722</strain>
    </source>
</reference>
<evidence type="ECO:0000313" key="9">
    <source>
        <dbReference type="EMBL" id="CAD8661686.1"/>
    </source>
</evidence>
<dbReference type="InterPro" id="IPR013219">
    <property type="entry name" value="Ribosomal_mS33"/>
</dbReference>
<feature type="region of interest" description="Disordered" evidence="7">
    <location>
        <begin position="68"/>
        <end position="91"/>
    </location>
</feature>
<evidence type="ECO:0000256" key="5">
    <source>
        <dbReference type="ARBA" id="ARBA00023274"/>
    </source>
</evidence>
<evidence type="ECO:0000256" key="3">
    <source>
        <dbReference type="ARBA" id="ARBA00022980"/>
    </source>
</evidence>
<dbReference type="EMBL" id="HBFA01013336">
    <property type="protein sequence ID" value="CAD8661686.1"/>
    <property type="molecule type" value="Transcribed_RNA"/>
</dbReference>
<keyword evidence="3" id="KW-0689">Ribosomal protein</keyword>
<evidence type="ECO:0000256" key="4">
    <source>
        <dbReference type="ARBA" id="ARBA00023128"/>
    </source>
</evidence>
<dbReference type="AlphaFoldDB" id="A0A6T7VLC2"/>
<evidence type="ECO:0000256" key="1">
    <source>
        <dbReference type="ARBA" id="ARBA00004173"/>
    </source>
</evidence>
<sequence>MSGKTVATKLTEITSRIFGHYIGDGFPSGRKLLRRGLIGDKVASYYPKSLEAVDPMFEDPSIQYWKLKQERMKRRGKGPPKKGQGKRSGKK</sequence>
<keyword evidence="4" id="KW-0496">Mitochondrion</keyword>
<evidence type="ECO:0000256" key="6">
    <source>
        <dbReference type="ARBA" id="ARBA00035132"/>
    </source>
</evidence>
<evidence type="ECO:0000256" key="7">
    <source>
        <dbReference type="SAM" id="MobiDB-lite"/>
    </source>
</evidence>